<keyword evidence="2" id="KW-1185">Reference proteome</keyword>
<organism evidence="1 2">
    <name type="scientific">Halteria grandinella</name>
    <dbReference type="NCBI Taxonomy" id="5974"/>
    <lineage>
        <taxon>Eukaryota</taxon>
        <taxon>Sar</taxon>
        <taxon>Alveolata</taxon>
        <taxon>Ciliophora</taxon>
        <taxon>Intramacronucleata</taxon>
        <taxon>Spirotrichea</taxon>
        <taxon>Stichotrichia</taxon>
        <taxon>Sporadotrichida</taxon>
        <taxon>Halteriidae</taxon>
        <taxon>Halteria</taxon>
    </lineage>
</organism>
<evidence type="ECO:0000313" key="1">
    <source>
        <dbReference type="EMBL" id="TNV79035.1"/>
    </source>
</evidence>
<evidence type="ECO:0000313" key="2">
    <source>
        <dbReference type="Proteomes" id="UP000785679"/>
    </source>
</evidence>
<comment type="caution">
    <text evidence="1">The sequence shown here is derived from an EMBL/GenBank/DDBJ whole genome shotgun (WGS) entry which is preliminary data.</text>
</comment>
<dbReference type="Proteomes" id="UP000785679">
    <property type="component" value="Unassembled WGS sequence"/>
</dbReference>
<dbReference type="AlphaFoldDB" id="A0A8J8NR71"/>
<dbReference type="EMBL" id="RRYP01009478">
    <property type="protein sequence ID" value="TNV79035.1"/>
    <property type="molecule type" value="Genomic_DNA"/>
</dbReference>
<proteinExistence type="predicted"/>
<accession>A0A8J8NR71</accession>
<sequence length="117" mass="13509">MIDLQSNHFGGFVHATSVNCKLCECKGKKRKSKKNSSHKVNWSRNLSRSLILSVSYEGIRALKYFRKVYLRPRGPDQGLPQQHRDTMTTQMSQMSRKFELAVVIALEQSLYALQYDV</sequence>
<name>A0A8J8NR71_HALGN</name>
<protein>
    <submittedName>
        <fullName evidence="1">Uncharacterized protein</fullName>
    </submittedName>
</protein>
<reference evidence="1" key="1">
    <citation type="submission" date="2019-06" db="EMBL/GenBank/DDBJ databases">
        <authorList>
            <person name="Zheng W."/>
        </authorList>
    </citation>
    <scope>NUCLEOTIDE SEQUENCE</scope>
    <source>
        <strain evidence="1">QDHG01</strain>
    </source>
</reference>
<gene>
    <name evidence="1" type="ORF">FGO68_gene7278</name>
</gene>